<comment type="caution">
    <text evidence="1">The sequence shown here is derived from an EMBL/GenBank/DDBJ whole genome shotgun (WGS) entry which is preliminary data.</text>
</comment>
<reference evidence="1 2" key="1">
    <citation type="submission" date="2024-02" db="EMBL/GenBank/DDBJ databases">
        <title>De novo assembly and annotation of 12 fungi associated with fruit tree decline syndrome in Ontario, Canada.</title>
        <authorList>
            <person name="Sulman M."/>
            <person name="Ellouze W."/>
            <person name="Ilyukhin E."/>
        </authorList>
    </citation>
    <scope>NUCLEOTIDE SEQUENCE [LARGE SCALE GENOMIC DNA]</scope>
    <source>
        <strain evidence="1 2">M1-105</strain>
    </source>
</reference>
<evidence type="ECO:0000313" key="1">
    <source>
        <dbReference type="EMBL" id="KAL1625508.1"/>
    </source>
</evidence>
<dbReference type="EMBL" id="JAJVDC020000094">
    <property type="protein sequence ID" value="KAL1625508.1"/>
    <property type="molecule type" value="Genomic_DNA"/>
</dbReference>
<proteinExistence type="predicted"/>
<protein>
    <recommendedName>
        <fullName evidence="3">F-box domain protein</fullName>
    </recommendedName>
</protein>
<name>A0ABR3SN97_9PEZI</name>
<keyword evidence="2" id="KW-1185">Reference proteome</keyword>
<gene>
    <name evidence="1" type="ORF">SLS56_007330</name>
</gene>
<evidence type="ECO:0000313" key="2">
    <source>
        <dbReference type="Proteomes" id="UP001521116"/>
    </source>
</evidence>
<dbReference type="Proteomes" id="UP001521116">
    <property type="component" value="Unassembled WGS sequence"/>
</dbReference>
<sequence>MSSSLDAGGRGTSIFNLNNDVIVLVIEALAALRQHLKSDNNLQDGELSGEAPPDPLQSFSITCKYIRALAEPIIFRSVSLRLESNHYSRDGIRKIRVGSRRRALAMWWPAAVVYTKHMTITMPAIYWGHNKRKGIPYVDENWEKSMPQLLQVSLQCLLEAPRALRRLHIELPAHIINHMAGTAIFRPAAALPHVTDLVVCEYGAFIMGLCRNTTSLSIVANARNTSRVPPIHGEILDAVLDAAATLPRVSSLSVFTTWTDSAVEAIRARLPNISELRLLHPRSKPRPEVTGMILYASRFPSLRTIGMSRIQGLVLRLSSRELVWDYDKDCPAGLDDFLCTESEAQEEVASRLVHSEHPALERVEINSSWLEKGGVIVYAYAKDEGRDMTNYVRVVEKLKAEESSAYWQE</sequence>
<accession>A0ABR3SN97</accession>
<evidence type="ECO:0008006" key="3">
    <source>
        <dbReference type="Google" id="ProtNLM"/>
    </source>
</evidence>
<organism evidence="1 2">
    <name type="scientific">Neofusicoccum ribis</name>
    <dbReference type="NCBI Taxonomy" id="45134"/>
    <lineage>
        <taxon>Eukaryota</taxon>
        <taxon>Fungi</taxon>
        <taxon>Dikarya</taxon>
        <taxon>Ascomycota</taxon>
        <taxon>Pezizomycotina</taxon>
        <taxon>Dothideomycetes</taxon>
        <taxon>Dothideomycetes incertae sedis</taxon>
        <taxon>Botryosphaeriales</taxon>
        <taxon>Botryosphaeriaceae</taxon>
        <taxon>Neofusicoccum</taxon>
    </lineage>
</organism>